<accession>A0A318TN28</accession>
<dbReference type="EC" id="2.7.13.3" evidence="2"/>
<feature type="domain" description="Response regulatory" evidence="7">
    <location>
        <begin position="586"/>
        <end position="698"/>
    </location>
</feature>
<evidence type="ECO:0000256" key="3">
    <source>
        <dbReference type="ARBA" id="ARBA00022553"/>
    </source>
</evidence>
<proteinExistence type="predicted"/>
<comment type="caution">
    <text evidence="8">The sequence shown here is derived from an EMBL/GenBank/DDBJ whole genome shotgun (WGS) entry which is preliminary data.</text>
</comment>
<dbReference type="InterPro" id="IPR036890">
    <property type="entry name" value="HATPase_C_sf"/>
</dbReference>
<feature type="modified residue" description="4-aspartylphosphate" evidence="4">
    <location>
        <position position="636"/>
    </location>
</feature>
<dbReference type="Pfam" id="PF02518">
    <property type="entry name" value="HATPase_c"/>
    <property type="match status" value="1"/>
</dbReference>
<dbReference type="Gene3D" id="3.30.450.20">
    <property type="entry name" value="PAS domain"/>
    <property type="match status" value="2"/>
</dbReference>
<comment type="catalytic activity">
    <reaction evidence="1">
        <text>ATP + protein L-histidine = ADP + protein N-phospho-L-histidine.</text>
        <dbReference type="EC" id="2.7.13.3"/>
    </reaction>
</comment>
<dbReference type="SUPFAM" id="SSF52172">
    <property type="entry name" value="CheY-like"/>
    <property type="match status" value="1"/>
</dbReference>
<gene>
    <name evidence="8" type="ORF">BJ122_10124</name>
</gene>
<dbReference type="Pfam" id="PF00072">
    <property type="entry name" value="Response_reg"/>
    <property type="match status" value="1"/>
</dbReference>
<dbReference type="Proteomes" id="UP000248148">
    <property type="component" value="Unassembled WGS sequence"/>
</dbReference>
<organism evidence="8 9">
    <name type="scientific">Rhodopseudomonas faecalis</name>
    <dbReference type="NCBI Taxonomy" id="99655"/>
    <lineage>
        <taxon>Bacteria</taxon>
        <taxon>Pseudomonadati</taxon>
        <taxon>Pseudomonadota</taxon>
        <taxon>Alphaproteobacteria</taxon>
        <taxon>Hyphomicrobiales</taxon>
        <taxon>Nitrobacteraceae</taxon>
        <taxon>Rhodopseudomonas</taxon>
    </lineage>
</organism>
<dbReference type="PANTHER" id="PTHR43065">
    <property type="entry name" value="SENSOR HISTIDINE KINASE"/>
    <property type="match status" value="1"/>
</dbReference>
<dbReference type="PANTHER" id="PTHR43065:SF49">
    <property type="entry name" value="HISTIDINE KINASE"/>
    <property type="match status" value="1"/>
</dbReference>
<dbReference type="PROSITE" id="PS50110">
    <property type="entry name" value="RESPONSE_REGULATORY"/>
    <property type="match status" value="1"/>
</dbReference>
<evidence type="ECO:0000259" key="7">
    <source>
        <dbReference type="PROSITE" id="PS50110"/>
    </source>
</evidence>
<dbReference type="PRINTS" id="PR00344">
    <property type="entry name" value="BCTRLSENSOR"/>
</dbReference>
<dbReference type="SUPFAM" id="SSF55874">
    <property type="entry name" value="ATPase domain of HSP90 chaperone/DNA topoisomerase II/histidine kinase"/>
    <property type="match status" value="1"/>
</dbReference>
<dbReference type="CDD" id="cd12914">
    <property type="entry name" value="PDC1_DGC_like"/>
    <property type="match status" value="1"/>
</dbReference>
<dbReference type="Gene3D" id="3.40.50.2300">
    <property type="match status" value="1"/>
</dbReference>
<name>A0A318TN28_9BRAD</name>
<dbReference type="Pfam" id="PF00512">
    <property type="entry name" value="HisKA"/>
    <property type="match status" value="1"/>
</dbReference>
<dbReference type="InterPro" id="IPR003661">
    <property type="entry name" value="HisK_dim/P_dom"/>
</dbReference>
<keyword evidence="8" id="KW-0418">Kinase</keyword>
<evidence type="ECO:0000256" key="1">
    <source>
        <dbReference type="ARBA" id="ARBA00000085"/>
    </source>
</evidence>
<sequence length="715" mass="78254">MLKAQRDSIRLLRVVFAASLVLPVALFAYASWLTYRSNEATNDREIAQTRDVLTEHALKVFESVEHSIAEINEMIRDLSDDELLQRGELLHQRLKRIAASSEQVKSLWILDRNGRALVDTLSYPSSSVSLADRDYFAIHRNRDVGTFIGPILQPRAPYGGAAFFSVSRRRIAPGNEFAGVVQASLLPEYFEGFYAKISGDRGSYAALIHQDGAILARYPALDGNGQLRPSADLSQLMRAGSLEGILTVRSSIDHRERKLAYRKLPDLPVYVVAGLETEAIRAKWLAVIGNQLIFGIPATAALLALVALALKRTRRMYEEARLRQSAEDALKQSQRLESLGRLTGGVAHDFNNLLMVVGGAARKLRRTASSPQEQRAIDMIEQSVSKGSSLTRQLLSFSRRNAMDAVPIDLGDRVQRFSDVLRQSVPSNITIIIQQPPAPVVARLDPNEFEIALLNLTLNARDAMPDGGRITISIGRRRPLTESDDILGDELAVLQFGDTGTGISPEIRDKVFEPFFTTKPVDRGTGLGLSQIYGFVQQSKGQITLRSELGMGTHFELTFPICYDPPARDDPAAAPPVPAQRAPVATLLLVEDHPDVAAVATDYAEQCGYAVVLANSAEAALQLLESRGDIKLVFSDIVMPGLSGLELGRIVRSRYPQLPVVLTSGYSDRSTTALEEGFVLLPKPYSLETLRERLAQALRGNEPPGSAASGSARSA</sequence>
<dbReference type="InterPro" id="IPR036097">
    <property type="entry name" value="HisK_dim/P_sf"/>
</dbReference>
<dbReference type="SMART" id="SM00448">
    <property type="entry name" value="REC"/>
    <property type="match status" value="1"/>
</dbReference>
<dbReference type="InterPro" id="IPR001789">
    <property type="entry name" value="Sig_transdc_resp-reg_receiver"/>
</dbReference>
<evidence type="ECO:0000313" key="8">
    <source>
        <dbReference type="EMBL" id="PYF05287.1"/>
    </source>
</evidence>
<dbReference type="Gene3D" id="3.30.565.10">
    <property type="entry name" value="Histidine kinase-like ATPase, C-terminal domain"/>
    <property type="match status" value="1"/>
</dbReference>
<keyword evidence="9" id="KW-1185">Reference proteome</keyword>
<dbReference type="RefSeq" id="WP_110779185.1">
    <property type="nucleotide sequence ID" value="NZ_QJTI01000001.1"/>
</dbReference>
<dbReference type="OrthoDB" id="9796100at2"/>
<keyword evidence="5" id="KW-0812">Transmembrane</keyword>
<dbReference type="InterPro" id="IPR004358">
    <property type="entry name" value="Sig_transdc_His_kin-like_C"/>
</dbReference>
<dbReference type="InterPro" id="IPR003594">
    <property type="entry name" value="HATPase_dom"/>
</dbReference>
<dbReference type="SUPFAM" id="SSF47384">
    <property type="entry name" value="Homodimeric domain of signal transducing histidine kinase"/>
    <property type="match status" value="1"/>
</dbReference>
<feature type="transmembrane region" description="Helical" evidence="5">
    <location>
        <begin position="12"/>
        <end position="32"/>
    </location>
</feature>
<keyword evidence="8" id="KW-0808">Transferase</keyword>
<keyword evidence="3 4" id="KW-0597">Phosphoprotein</keyword>
<dbReference type="SMART" id="SM00388">
    <property type="entry name" value="HisKA"/>
    <property type="match status" value="1"/>
</dbReference>
<protein>
    <recommendedName>
        <fullName evidence="2">histidine kinase</fullName>
        <ecNumber evidence="2">2.7.13.3</ecNumber>
    </recommendedName>
</protein>
<dbReference type="InterPro" id="IPR005467">
    <property type="entry name" value="His_kinase_dom"/>
</dbReference>
<evidence type="ECO:0000256" key="4">
    <source>
        <dbReference type="PROSITE-ProRule" id="PRU00169"/>
    </source>
</evidence>
<dbReference type="SMART" id="SM00387">
    <property type="entry name" value="HATPase_c"/>
    <property type="match status" value="1"/>
</dbReference>
<dbReference type="Gene3D" id="1.10.287.130">
    <property type="match status" value="1"/>
</dbReference>
<feature type="domain" description="Histidine kinase" evidence="6">
    <location>
        <begin position="345"/>
        <end position="563"/>
    </location>
</feature>
<dbReference type="GO" id="GO:0000155">
    <property type="term" value="F:phosphorelay sensor kinase activity"/>
    <property type="evidence" value="ECO:0007669"/>
    <property type="project" value="InterPro"/>
</dbReference>
<evidence type="ECO:0000256" key="5">
    <source>
        <dbReference type="SAM" id="Phobius"/>
    </source>
</evidence>
<dbReference type="CDD" id="cd00082">
    <property type="entry name" value="HisKA"/>
    <property type="match status" value="1"/>
</dbReference>
<dbReference type="InterPro" id="IPR011006">
    <property type="entry name" value="CheY-like_superfamily"/>
</dbReference>
<evidence type="ECO:0000313" key="9">
    <source>
        <dbReference type="Proteomes" id="UP000248148"/>
    </source>
</evidence>
<dbReference type="AlphaFoldDB" id="A0A318TN28"/>
<dbReference type="CDD" id="cd12915">
    <property type="entry name" value="PDC2_DGC_like"/>
    <property type="match status" value="1"/>
</dbReference>
<keyword evidence="5" id="KW-0472">Membrane</keyword>
<dbReference type="EMBL" id="QJTI01000001">
    <property type="protein sequence ID" value="PYF05287.1"/>
    <property type="molecule type" value="Genomic_DNA"/>
</dbReference>
<keyword evidence="5" id="KW-1133">Transmembrane helix</keyword>
<evidence type="ECO:0000259" key="6">
    <source>
        <dbReference type="PROSITE" id="PS50109"/>
    </source>
</evidence>
<dbReference type="PROSITE" id="PS50109">
    <property type="entry name" value="HIS_KIN"/>
    <property type="match status" value="1"/>
</dbReference>
<reference evidence="8 9" key="1">
    <citation type="submission" date="2018-06" db="EMBL/GenBank/DDBJ databases">
        <title>Genomic Encyclopedia of Archaeal and Bacterial Type Strains, Phase II (KMG-II): from individual species to whole genera.</title>
        <authorList>
            <person name="Goeker M."/>
        </authorList>
    </citation>
    <scope>NUCLEOTIDE SEQUENCE [LARGE SCALE GENOMIC DNA]</scope>
    <source>
        <strain evidence="8 9">JCM 11668</strain>
    </source>
</reference>
<evidence type="ECO:0000256" key="2">
    <source>
        <dbReference type="ARBA" id="ARBA00012438"/>
    </source>
</evidence>